<dbReference type="PROSITE" id="PS50850">
    <property type="entry name" value="MFS"/>
    <property type="match status" value="1"/>
</dbReference>
<evidence type="ECO:0000256" key="2">
    <source>
        <dbReference type="ARBA" id="ARBA00006236"/>
    </source>
</evidence>
<dbReference type="PANTHER" id="PTHR42718:SF46">
    <property type="entry name" value="BLR6921 PROTEIN"/>
    <property type="match status" value="1"/>
</dbReference>
<feature type="domain" description="Major facilitator superfamily (MFS) profile" evidence="9">
    <location>
        <begin position="18"/>
        <end position="399"/>
    </location>
</feature>
<name>A0ABS2TG20_9ACTO</name>
<dbReference type="NCBIfam" id="TIGR00710">
    <property type="entry name" value="efflux_Bcr_CflA"/>
    <property type="match status" value="1"/>
</dbReference>
<keyword evidence="4" id="KW-1003">Cell membrane</keyword>
<dbReference type="InterPro" id="IPR004812">
    <property type="entry name" value="Efflux_drug-R_Bcr/CmlA"/>
</dbReference>
<evidence type="ECO:0000256" key="4">
    <source>
        <dbReference type="ARBA" id="ARBA00022475"/>
    </source>
</evidence>
<dbReference type="Pfam" id="PF07690">
    <property type="entry name" value="MFS_1"/>
    <property type="match status" value="1"/>
</dbReference>
<evidence type="ECO:0000259" key="9">
    <source>
        <dbReference type="PROSITE" id="PS50850"/>
    </source>
</evidence>
<feature type="transmembrane region" description="Helical" evidence="8">
    <location>
        <begin position="53"/>
        <end position="73"/>
    </location>
</feature>
<feature type="transmembrane region" description="Helical" evidence="8">
    <location>
        <begin position="12"/>
        <end position="33"/>
    </location>
</feature>
<dbReference type="InterPro" id="IPR020846">
    <property type="entry name" value="MFS_dom"/>
</dbReference>
<keyword evidence="11" id="KW-1185">Reference proteome</keyword>
<evidence type="ECO:0000256" key="6">
    <source>
        <dbReference type="ARBA" id="ARBA00022989"/>
    </source>
</evidence>
<keyword evidence="6 8" id="KW-1133">Transmembrane helix</keyword>
<accession>A0ABS2TG20</accession>
<feature type="transmembrane region" description="Helical" evidence="8">
    <location>
        <begin position="142"/>
        <end position="161"/>
    </location>
</feature>
<keyword evidence="3" id="KW-0813">Transport</keyword>
<feature type="transmembrane region" description="Helical" evidence="8">
    <location>
        <begin position="256"/>
        <end position="277"/>
    </location>
</feature>
<comment type="caution">
    <text evidence="10">The sequence shown here is derived from an EMBL/GenBank/DDBJ whole genome shotgun (WGS) entry which is preliminary data.</text>
</comment>
<feature type="transmembrane region" description="Helical" evidence="8">
    <location>
        <begin position="373"/>
        <end position="393"/>
    </location>
</feature>
<dbReference type="PROSITE" id="PS00430">
    <property type="entry name" value="TONB_DEPENDENT_REC_1"/>
    <property type="match status" value="1"/>
</dbReference>
<gene>
    <name evidence="10" type="ORF">JVW63_07810</name>
</gene>
<feature type="transmembrane region" description="Helical" evidence="8">
    <location>
        <begin position="85"/>
        <end position="107"/>
    </location>
</feature>
<feature type="transmembrane region" description="Helical" evidence="8">
    <location>
        <begin position="284"/>
        <end position="305"/>
    </location>
</feature>
<feature type="transmembrane region" description="Helical" evidence="8">
    <location>
        <begin position="213"/>
        <end position="236"/>
    </location>
</feature>
<evidence type="ECO:0000256" key="5">
    <source>
        <dbReference type="ARBA" id="ARBA00022692"/>
    </source>
</evidence>
<dbReference type="InterPro" id="IPR011701">
    <property type="entry name" value="MFS"/>
</dbReference>
<evidence type="ECO:0000256" key="1">
    <source>
        <dbReference type="ARBA" id="ARBA00004651"/>
    </source>
</evidence>
<dbReference type="Proteomes" id="UP000705983">
    <property type="component" value="Unassembled WGS sequence"/>
</dbReference>
<dbReference type="SUPFAM" id="SSF103473">
    <property type="entry name" value="MFS general substrate transporter"/>
    <property type="match status" value="1"/>
</dbReference>
<reference evidence="11" key="1">
    <citation type="submission" date="2021-02" db="EMBL/GenBank/DDBJ databases">
        <title>Leucobacter sp. CX169.</title>
        <authorList>
            <person name="Cheng Y."/>
        </authorList>
    </citation>
    <scope>NUCLEOTIDE SEQUENCE [LARGE SCALE GENOMIC DNA]</scope>
    <source>
        <strain evidence="11">JY899</strain>
    </source>
</reference>
<keyword evidence="5 8" id="KW-0812">Transmembrane</keyword>
<comment type="similarity">
    <text evidence="2">Belongs to the major facilitator superfamily. Bcr/CmlA family.</text>
</comment>
<dbReference type="EMBL" id="JAFFJS010000004">
    <property type="protein sequence ID" value="MBM9433600.1"/>
    <property type="molecule type" value="Genomic_DNA"/>
</dbReference>
<comment type="subcellular location">
    <subcellularLocation>
        <location evidence="1">Cell membrane</location>
        <topology evidence="1">Multi-pass membrane protein</topology>
    </subcellularLocation>
</comment>
<feature type="transmembrane region" description="Helical" evidence="8">
    <location>
        <begin position="173"/>
        <end position="192"/>
    </location>
</feature>
<dbReference type="PANTHER" id="PTHR42718">
    <property type="entry name" value="MAJOR FACILITATOR SUPERFAMILY MULTIDRUG TRANSPORTER MFSC"/>
    <property type="match status" value="1"/>
</dbReference>
<feature type="transmembrane region" description="Helical" evidence="8">
    <location>
        <begin position="348"/>
        <end position="367"/>
    </location>
</feature>
<feature type="transmembrane region" description="Helical" evidence="8">
    <location>
        <begin position="113"/>
        <end position="130"/>
    </location>
</feature>
<sequence>MAKNTPPSDRSAAFPTILLITLAILSSITPFATDLYLPAFLDIQDTFEVSASSVQLTLTTFLLGAGIGQVVFGPLSDRLGRRGPLLVGVALFALSSIGAAIAPSITILIAMRFLQGFSGSAGMVIGRAIVNDMARGFEAARILNLFMLIGGLAPIVAPVLGSALAEPLGWNGLLWIVAGIGMVSLAMALVWVPESHPAERRLIARDNPAGGSVANRQFISSTAVFVLSFMALMAYVSASPFVYQTVLGYSIGTYGLLFAGNSLILMVCSGLSARLVASHGPRPLLRIGVLALMLGSFLTLAVVLSPLDNSLIVVTLMISVGSLGFCMGNATALAMAAVPPARTGFGSAMLGLFQFAMAGAVSPLVGLAGEDSAIPMAIVMASAAFLAFGAFAATRTPTSDPMVVPAPLESVR</sequence>
<organism evidence="10 11">
    <name type="scientific">Flaviflexus equikiangi</name>
    <dbReference type="NCBI Taxonomy" id="2758573"/>
    <lineage>
        <taxon>Bacteria</taxon>
        <taxon>Bacillati</taxon>
        <taxon>Actinomycetota</taxon>
        <taxon>Actinomycetes</taxon>
        <taxon>Actinomycetales</taxon>
        <taxon>Actinomycetaceae</taxon>
        <taxon>Flaviflexus</taxon>
    </lineage>
</organism>
<evidence type="ECO:0000256" key="8">
    <source>
        <dbReference type="SAM" id="Phobius"/>
    </source>
</evidence>
<keyword evidence="7 8" id="KW-0472">Membrane</keyword>
<dbReference type="RefSeq" id="WP_187996814.1">
    <property type="nucleotide sequence ID" value="NZ_JACEXG010000004.1"/>
</dbReference>
<feature type="transmembrane region" description="Helical" evidence="8">
    <location>
        <begin position="311"/>
        <end position="336"/>
    </location>
</feature>
<proteinExistence type="inferred from homology"/>
<evidence type="ECO:0000313" key="11">
    <source>
        <dbReference type="Proteomes" id="UP000705983"/>
    </source>
</evidence>
<evidence type="ECO:0000256" key="7">
    <source>
        <dbReference type="ARBA" id="ARBA00023136"/>
    </source>
</evidence>
<evidence type="ECO:0000256" key="3">
    <source>
        <dbReference type="ARBA" id="ARBA00022448"/>
    </source>
</evidence>
<dbReference type="InterPro" id="IPR010916">
    <property type="entry name" value="TonB_box_CS"/>
</dbReference>
<dbReference type="InterPro" id="IPR036259">
    <property type="entry name" value="MFS_trans_sf"/>
</dbReference>
<protein>
    <submittedName>
        <fullName evidence="10">Multidrug effflux MFS transporter</fullName>
    </submittedName>
</protein>
<dbReference type="Gene3D" id="1.20.1720.10">
    <property type="entry name" value="Multidrug resistance protein D"/>
    <property type="match status" value="1"/>
</dbReference>
<dbReference type="CDD" id="cd17320">
    <property type="entry name" value="MFS_MdfA_MDR_like"/>
    <property type="match status" value="1"/>
</dbReference>
<evidence type="ECO:0000313" key="10">
    <source>
        <dbReference type="EMBL" id="MBM9433600.1"/>
    </source>
</evidence>